<evidence type="ECO:0000256" key="2">
    <source>
        <dbReference type="ARBA" id="ARBA00022643"/>
    </source>
</evidence>
<dbReference type="EMBL" id="KU699615">
    <property type="protein sequence ID" value="AML77535.1"/>
    <property type="molecule type" value="mRNA"/>
</dbReference>
<dbReference type="PROSITE" id="PS50112">
    <property type="entry name" value="PAS"/>
    <property type="match status" value="1"/>
</dbReference>
<dbReference type="Gene3D" id="3.30.450.20">
    <property type="entry name" value="PAS domain"/>
    <property type="match status" value="1"/>
</dbReference>
<dbReference type="NCBIfam" id="TIGR00229">
    <property type="entry name" value="sensory_box"/>
    <property type="match status" value="1"/>
</dbReference>
<keyword evidence="2" id="KW-0288">FMN</keyword>
<dbReference type="InterPro" id="IPR035965">
    <property type="entry name" value="PAS-like_dom_sf"/>
</dbReference>
<evidence type="ECO:0000256" key="3">
    <source>
        <dbReference type="ARBA" id="ARBA00022991"/>
    </source>
</evidence>
<dbReference type="SUPFAM" id="SSF55785">
    <property type="entry name" value="PYP-like sensor domain (PAS domain)"/>
    <property type="match status" value="1"/>
</dbReference>
<feature type="domain" description="PAS" evidence="4">
    <location>
        <begin position="35"/>
        <end position="106"/>
    </location>
</feature>
<dbReference type="CDD" id="cd00130">
    <property type="entry name" value="PAS"/>
    <property type="match status" value="1"/>
</dbReference>
<proteinExistence type="evidence at transcript level"/>
<dbReference type="InterPro" id="IPR000014">
    <property type="entry name" value="PAS"/>
</dbReference>
<evidence type="ECO:0000313" key="5">
    <source>
        <dbReference type="EMBL" id="AML77535.1"/>
    </source>
</evidence>
<dbReference type="PANTHER" id="PTHR47429">
    <property type="entry name" value="PROTEIN TWIN LOV 1"/>
    <property type="match status" value="1"/>
</dbReference>
<evidence type="ECO:0000256" key="1">
    <source>
        <dbReference type="ARBA" id="ARBA00022630"/>
    </source>
</evidence>
<dbReference type="PANTHER" id="PTHR47429:SF2">
    <property type="entry name" value="PROTEIN TWIN LOV 1"/>
    <property type="match status" value="1"/>
</dbReference>
<reference evidence="5" key="1">
    <citation type="journal article" date="2016" name="Proc. Natl. Acad. Sci. U.S.A.">
        <title>Functional and topological diversity of LOV domain photoreceptors.</title>
        <authorList>
            <person name="Glantz S.T."/>
            <person name="Carpenter E.J."/>
            <person name="Melkonian M."/>
            <person name="Gardner K.H."/>
            <person name="Boyden E.S."/>
            <person name="Wong G.K."/>
            <person name="Chow B.Y."/>
        </authorList>
    </citation>
    <scope>NUCLEOTIDE SEQUENCE</scope>
    <source>
        <strain evidence="5">JJZR_2006689</strain>
    </source>
</reference>
<sequence length="257" mass="29638">MNRPSADPTKHPAPPIFTDHTGTRFAPRFALRRRDAALLSELMTRSREELFVITDPSLPDNALVYVSPSFREYTGYASEEVIGRNCRFLQGPRTHPSDIKKIRTAIAAQREVTLRLVNYRKDGTLFVNQFFLTTLRKAVPRGRLRLKPRPWVVRVVDRMKGERFPSGVPMRRDRREPVENVYYLGVLCECDHVDRNLIMNFGANFRAKQPEEEYYLEEEEEEMQRSMALEEAVAQLEISTAGENTVGVKTPLTPKRA</sequence>
<dbReference type="AlphaFoldDB" id="A0A126WYE6"/>
<keyword evidence="3" id="KW-0157">Chromophore</keyword>
<dbReference type="GO" id="GO:0005634">
    <property type="term" value="C:nucleus"/>
    <property type="evidence" value="ECO:0007669"/>
    <property type="project" value="TreeGrafter"/>
</dbReference>
<keyword evidence="1" id="KW-0285">Flavoprotein</keyword>
<protein>
    <submittedName>
        <fullName evidence="5">Putative LOV domain-containing protein</fullName>
    </submittedName>
</protein>
<accession>A0A126WYE6</accession>
<name>A0A126WYE6_9RHOD</name>
<organism evidence="5">
    <name type="scientific">Rhodochaete parvula</name>
    <dbReference type="NCBI Taxonomy" id="110510"/>
    <lineage>
        <taxon>Eukaryota</taxon>
        <taxon>Rhodophyta</taxon>
        <taxon>Compsopogonophyceae</taxon>
        <taxon>Rhodochaetales</taxon>
        <taxon>Rhodochaetaceae</taxon>
        <taxon>Rhodochaete</taxon>
    </lineage>
</organism>
<evidence type="ECO:0000259" key="4">
    <source>
        <dbReference type="PROSITE" id="PS50112"/>
    </source>
</evidence>
<dbReference type="Pfam" id="PF13426">
    <property type="entry name" value="PAS_9"/>
    <property type="match status" value="1"/>
</dbReference>